<comment type="caution">
    <text evidence="2">The sequence shown here is derived from an EMBL/GenBank/DDBJ whole genome shotgun (WGS) entry which is preliminary data.</text>
</comment>
<evidence type="ECO:0000259" key="1">
    <source>
        <dbReference type="Pfam" id="PF12867"/>
    </source>
</evidence>
<dbReference type="Gene3D" id="1.20.120.450">
    <property type="entry name" value="dinb family like domain"/>
    <property type="match status" value="1"/>
</dbReference>
<proteinExistence type="predicted"/>
<dbReference type="SUPFAM" id="SSF109854">
    <property type="entry name" value="DinB/YfiT-like putative metalloenzymes"/>
    <property type="match status" value="1"/>
</dbReference>
<protein>
    <submittedName>
        <fullName evidence="2">DinB family protein</fullName>
    </submittedName>
</protein>
<evidence type="ECO:0000313" key="2">
    <source>
        <dbReference type="EMBL" id="MDN7242732.1"/>
    </source>
</evidence>
<dbReference type="InterPro" id="IPR034660">
    <property type="entry name" value="DinB/YfiT-like"/>
</dbReference>
<dbReference type="Proteomes" id="UP001172055">
    <property type="component" value="Unassembled WGS sequence"/>
</dbReference>
<evidence type="ECO:0000313" key="3">
    <source>
        <dbReference type="Proteomes" id="UP001172055"/>
    </source>
</evidence>
<sequence>MNFHLEEAVEILERTPETLNALLSGLSPGWLESNEGEGTWNPSQVIGHLIEGEKNDWIPRLEMILREGETRPFPPFDRFAHLNESPERTAEEKLAEFKTLRQQSLDKLKTLVDSDTNLEQTGLHPDFGPVKLRELLSTWVVHDFTHITQITRTMAERYRDDVGPWKAYLGVLKKK</sequence>
<keyword evidence="3" id="KW-1185">Reference proteome</keyword>
<organism evidence="2 3">
    <name type="scientific">Planococcus shixiaomingii</name>
    <dbReference type="NCBI Taxonomy" id="3058393"/>
    <lineage>
        <taxon>Bacteria</taxon>
        <taxon>Bacillati</taxon>
        <taxon>Bacillota</taxon>
        <taxon>Bacilli</taxon>
        <taxon>Bacillales</taxon>
        <taxon>Caryophanaceae</taxon>
        <taxon>Planococcus</taxon>
    </lineage>
</organism>
<dbReference type="RefSeq" id="WP_301724292.1">
    <property type="nucleotide sequence ID" value="NZ_JAUJWV010000002.1"/>
</dbReference>
<accession>A0ABT8N4C2</accession>
<dbReference type="Pfam" id="PF12867">
    <property type="entry name" value="DinB_2"/>
    <property type="match status" value="1"/>
</dbReference>
<dbReference type="EMBL" id="JAUJWV010000002">
    <property type="protein sequence ID" value="MDN7242732.1"/>
    <property type="molecule type" value="Genomic_DNA"/>
</dbReference>
<feature type="domain" description="DinB-like" evidence="1">
    <location>
        <begin position="12"/>
        <end position="150"/>
    </location>
</feature>
<dbReference type="InterPro" id="IPR024775">
    <property type="entry name" value="DinB-like"/>
</dbReference>
<name>A0ABT8N4C2_9BACL</name>
<reference evidence="2 3" key="1">
    <citation type="submission" date="2023-06" db="EMBL/GenBank/DDBJ databases">
        <title>Novel species in genus Planococcus.</title>
        <authorList>
            <person name="Ning S."/>
        </authorList>
    </citation>
    <scope>NUCLEOTIDE SEQUENCE [LARGE SCALE GENOMIC DNA]</scope>
    <source>
        <strain evidence="2 3">N028</strain>
    </source>
</reference>
<gene>
    <name evidence="2" type="ORF">QWY14_13040</name>
</gene>